<dbReference type="FunCoup" id="A0A6J1WXQ5">
    <property type="interactions" value="120"/>
</dbReference>
<keyword evidence="10" id="KW-1185">Reference proteome</keyword>
<protein>
    <submittedName>
        <fullName evidence="11">Golgin subfamily A member 5-like</fullName>
    </submittedName>
</protein>
<evidence type="ECO:0000256" key="8">
    <source>
        <dbReference type="SAM" id="MobiDB-lite"/>
    </source>
</evidence>
<dbReference type="Pfam" id="PF09787">
    <property type="entry name" value="Golgin_A5"/>
    <property type="match status" value="1"/>
</dbReference>
<feature type="coiled-coil region" evidence="7">
    <location>
        <begin position="218"/>
        <end position="323"/>
    </location>
</feature>
<keyword evidence="6 9" id="KW-0472">Membrane</keyword>
<organism evidence="10 11">
    <name type="scientific">Galleria mellonella</name>
    <name type="common">Greater wax moth</name>
    <dbReference type="NCBI Taxonomy" id="7137"/>
    <lineage>
        <taxon>Eukaryota</taxon>
        <taxon>Metazoa</taxon>
        <taxon>Ecdysozoa</taxon>
        <taxon>Arthropoda</taxon>
        <taxon>Hexapoda</taxon>
        <taxon>Insecta</taxon>
        <taxon>Pterygota</taxon>
        <taxon>Neoptera</taxon>
        <taxon>Endopterygota</taxon>
        <taxon>Lepidoptera</taxon>
        <taxon>Glossata</taxon>
        <taxon>Ditrysia</taxon>
        <taxon>Pyraloidea</taxon>
        <taxon>Pyralidae</taxon>
        <taxon>Galleriinae</taxon>
        <taxon>Galleria</taxon>
    </lineage>
</organism>
<evidence type="ECO:0000256" key="3">
    <source>
        <dbReference type="ARBA" id="ARBA00022989"/>
    </source>
</evidence>
<dbReference type="GO" id="GO:0000139">
    <property type="term" value="C:Golgi membrane"/>
    <property type="evidence" value="ECO:0007669"/>
    <property type="project" value="UniProtKB-SubCell"/>
</dbReference>
<dbReference type="KEGG" id="gmw:113520326"/>
<gene>
    <name evidence="11" type="primary">LOC113520326</name>
</gene>
<dbReference type="PANTHER" id="PTHR13815">
    <property type="entry name" value="GOLGIN-84"/>
    <property type="match status" value="1"/>
</dbReference>
<name>A0A6J1WXQ5_GALME</name>
<dbReference type="GeneID" id="113520326"/>
<dbReference type="GO" id="GO:0000301">
    <property type="term" value="P:retrograde transport, vesicle recycling within Golgi"/>
    <property type="evidence" value="ECO:0007669"/>
    <property type="project" value="TreeGrafter"/>
</dbReference>
<keyword evidence="4" id="KW-0333">Golgi apparatus</keyword>
<evidence type="ECO:0000256" key="1">
    <source>
        <dbReference type="ARBA" id="ARBA00004409"/>
    </source>
</evidence>
<feature type="compositionally biased region" description="Basic and acidic residues" evidence="8">
    <location>
        <begin position="87"/>
        <end position="100"/>
    </location>
</feature>
<dbReference type="InParanoid" id="A0A6J1WXQ5"/>
<dbReference type="Proteomes" id="UP001652740">
    <property type="component" value="Unplaced"/>
</dbReference>
<dbReference type="GO" id="GO:0007030">
    <property type="term" value="P:Golgi organization"/>
    <property type="evidence" value="ECO:0007669"/>
    <property type="project" value="InterPro"/>
</dbReference>
<keyword evidence="5 7" id="KW-0175">Coiled coil</keyword>
<feature type="coiled-coil region" evidence="7">
    <location>
        <begin position="355"/>
        <end position="463"/>
    </location>
</feature>
<dbReference type="RefSeq" id="XP_026761431.2">
    <property type="nucleotide sequence ID" value="XM_026905630.3"/>
</dbReference>
<feature type="region of interest" description="Disordered" evidence="8">
    <location>
        <begin position="39"/>
        <end position="106"/>
    </location>
</feature>
<evidence type="ECO:0000313" key="10">
    <source>
        <dbReference type="Proteomes" id="UP001652740"/>
    </source>
</evidence>
<evidence type="ECO:0000256" key="5">
    <source>
        <dbReference type="ARBA" id="ARBA00023054"/>
    </source>
</evidence>
<comment type="subcellular location">
    <subcellularLocation>
        <location evidence="1">Golgi apparatus membrane</location>
        <topology evidence="1">Single-pass type IV membrane protein</topology>
    </subcellularLocation>
</comment>
<keyword evidence="3 9" id="KW-1133">Transmembrane helix</keyword>
<evidence type="ECO:0000256" key="7">
    <source>
        <dbReference type="SAM" id="Coils"/>
    </source>
</evidence>
<dbReference type="GO" id="GO:0031985">
    <property type="term" value="C:Golgi cisterna"/>
    <property type="evidence" value="ECO:0007669"/>
    <property type="project" value="TreeGrafter"/>
</dbReference>
<dbReference type="Gene3D" id="1.10.287.1490">
    <property type="match status" value="1"/>
</dbReference>
<evidence type="ECO:0000313" key="11">
    <source>
        <dbReference type="RefSeq" id="XP_026761431.2"/>
    </source>
</evidence>
<dbReference type="InterPro" id="IPR019177">
    <property type="entry name" value="Golgin_subfamily_A_member_5"/>
</dbReference>
<proteinExistence type="predicted"/>
<evidence type="ECO:0000256" key="2">
    <source>
        <dbReference type="ARBA" id="ARBA00022692"/>
    </source>
</evidence>
<feature type="coiled-coil region" evidence="7">
    <location>
        <begin position="153"/>
        <end position="194"/>
    </location>
</feature>
<evidence type="ECO:0000256" key="9">
    <source>
        <dbReference type="SAM" id="Phobius"/>
    </source>
</evidence>
<dbReference type="PANTHER" id="PTHR13815:SF7">
    <property type="entry name" value="GOLGIN SUBFAMILY A MEMBER 5"/>
    <property type="match status" value="1"/>
</dbReference>
<dbReference type="AlphaFoldDB" id="A0A6J1WXQ5"/>
<evidence type="ECO:0000256" key="4">
    <source>
        <dbReference type="ARBA" id="ARBA00023034"/>
    </source>
</evidence>
<reference evidence="11" key="1">
    <citation type="submission" date="2025-08" db="UniProtKB">
        <authorList>
            <consortium name="RefSeq"/>
        </authorList>
    </citation>
    <scope>IDENTIFICATION</scope>
    <source>
        <tissue evidence="11">Whole larvae</tissue>
    </source>
</reference>
<evidence type="ECO:0000256" key="6">
    <source>
        <dbReference type="ARBA" id="ARBA00023136"/>
    </source>
</evidence>
<keyword evidence="2 9" id="KW-0812">Transmembrane</keyword>
<feature type="transmembrane region" description="Helical" evidence="9">
    <location>
        <begin position="578"/>
        <end position="599"/>
    </location>
</feature>
<accession>A0A6J1WXQ5</accession>
<feature type="compositionally biased region" description="Polar residues" evidence="8">
    <location>
        <begin position="58"/>
        <end position="67"/>
    </location>
</feature>
<sequence length="614" mass="70416">MAWFAELAGKAESLLNNLDEQTGAALRNHNSVLKKKHDIHPEHAWGQKNRPVPRNLKKTSGTDTLDTYVSKDGRKLSPPAHHQSHSPVKDSKVVARERSPRTRHLSVKKPTQFTLNHCPKILVGDFKDDIHDDQFGLKRRRYSLPTDFELISNENLTYKMQNLEVENAVLKNELNIMNREVSELLNRLRKTEDGNILINGFQELSKTHIKLESSEILNQRSALDKETTNTQLEQLKQKINELTSVEIEKYKGQIQNKETELSVLRDRNKELEDQVQELTEKFNGNQSSHIKLENELRHAQSTIGELQNDLVRSTAECQRLEKDWETYKLRVKSMLYAKDSEIKTLQQGANVAENTRTLIEQLESLQKERDELSESVVRIRVESGEMQQQVEQLEGQLSASGRAVAALREALRDERAARNRADTQARALAKELKSMEIETGQTIADLRTALRDKENELNHLRDTTSSIRTTDTSALNVADYDVMQNSIDNDKIHYLTETLVQKQGKIDSLLADNNMLKIQLDKLQSKYKCEISNLRASNAHSVVNLHEEGRPRARHDTTVSGMGKFSLRIGQVLRRNPLFRVFIIIYMIGLHFWVLTVLLTSTPESYLTRPSKMK</sequence>